<feature type="region of interest" description="Disordered" evidence="1">
    <location>
        <begin position="144"/>
        <end position="170"/>
    </location>
</feature>
<keyword evidence="2" id="KW-0472">Membrane</keyword>
<feature type="compositionally biased region" description="Basic residues" evidence="1">
    <location>
        <begin position="154"/>
        <end position="170"/>
    </location>
</feature>
<dbReference type="Proteomes" id="UP000230922">
    <property type="component" value="Unassembled WGS sequence"/>
</dbReference>
<keyword evidence="2" id="KW-1133">Transmembrane helix</keyword>
<sequence length="170" mass="19573">MRENSKNKGLKKSLYLFLSSLLGVLLFLVLHRIVVFFYLYISDSGLVSSGNGLGYLYFLAIDYFTLIITLMLGAWYGIWLGIYWYEKVYEEGSHNGLAAHIVENYWPKKKFSGYRLDTKIKLAQKKLEADLWELEGLTKKVSVKSSTVPSPNPVKRKVVRKQAPKRLKKS</sequence>
<evidence type="ECO:0000256" key="2">
    <source>
        <dbReference type="SAM" id="Phobius"/>
    </source>
</evidence>
<keyword evidence="2" id="KW-0812">Transmembrane</keyword>
<feature type="transmembrane region" description="Helical" evidence="2">
    <location>
        <begin position="61"/>
        <end position="85"/>
    </location>
</feature>
<dbReference type="AlphaFoldDB" id="A0A2H0VBM1"/>
<proteinExistence type="predicted"/>
<reference evidence="4" key="1">
    <citation type="submission" date="2017-09" db="EMBL/GenBank/DDBJ databases">
        <title>Depth-based differentiation of microbial function through sediment-hosted aquifers and enrichment of novel symbionts in the deep terrestrial subsurface.</title>
        <authorList>
            <person name="Probst A.J."/>
            <person name="Ladd B."/>
            <person name="Jarett J.K."/>
            <person name="Geller-Mcgrath D.E."/>
            <person name="Sieber C.M.K."/>
            <person name="Emerson J.B."/>
            <person name="Anantharaman K."/>
            <person name="Thomas B.C."/>
            <person name="Malmstrom R."/>
            <person name="Stieglmeier M."/>
            <person name="Klingl A."/>
            <person name="Woyke T."/>
            <person name="Ryan C.M."/>
            <person name="Banfield J.F."/>
        </authorList>
    </citation>
    <scope>NUCLEOTIDE SEQUENCE [LARGE SCALE GENOMIC DNA]</scope>
</reference>
<organism evidence="3 4">
    <name type="scientific">Candidatus Doudnabacteria bacterium CG10_big_fil_rev_8_21_14_0_10_42_18</name>
    <dbReference type="NCBI Taxonomy" id="1974552"/>
    <lineage>
        <taxon>Bacteria</taxon>
        <taxon>Candidatus Doudnaibacteriota</taxon>
    </lineage>
</organism>
<gene>
    <name evidence="3" type="ORF">COT92_00605</name>
</gene>
<evidence type="ECO:0000313" key="4">
    <source>
        <dbReference type="Proteomes" id="UP000230922"/>
    </source>
</evidence>
<evidence type="ECO:0000313" key="3">
    <source>
        <dbReference type="EMBL" id="PIR96517.1"/>
    </source>
</evidence>
<protein>
    <submittedName>
        <fullName evidence="3">Uncharacterized protein</fullName>
    </submittedName>
</protein>
<accession>A0A2H0VBM1</accession>
<feature type="transmembrane region" description="Helical" evidence="2">
    <location>
        <begin position="14"/>
        <end position="41"/>
    </location>
</feature>
<dbReference type="EMBL" id="PFAK01000009">
    <property type="protein sequence ID" value="PIR96517.1"/>
    <property type="molecule type" value="Genomic_DNA"/>
</dbReference>
<comment type="caution">
    <text evidence="3">The sequence shown here is derived from an EMBL/GenBank/DDBJ whole genome shotgun (WGS) entry which is preliminary data.</text>
</comment>
<evidence type="ECO:0000256" key="1">
    <source>
        <dbReference type="SAM" id="MobiDB-lite"/>
    </source>
</evidence>
<name>A0A2H0VBM1_9BACT</name>